<gene>
    <name evidence="1" type="ORF">P167DRAFT_495860</name>
</gene>
<reference evidence="1 2" key="1">
    <citation type="journal article" date="2018" name="Nat. Ecol. Evol.">
        <title>Pezizomycetes genomes reveal the molecular basis of ectomycorrhizal truffle lifestyle.</title>
        <authorList>
            <person name="Murat C."/>
            <person name="Payen T."/>
            <person name="Noel B."/>
            <person name="Kuo A."/>
            <person name="Morin E."/>
            <person name="Chen J."/>
            <person name="Kohler A."/>
            <person name="Krizsan K."/>
            <person name="Balestrini R."/>
            <person name="Da Silva C."/>
            <person name="Montanini B."/>
            <person name="Hainaut M."/>
            <person name="Levati E."/>
            <person name="Barry K.W."/>
            <person name="Belfiori B."/>
            <person name="Cichocki N."/>
            <person name="Clum A."/>
            <person name="Dockter R.B."/>
            <person name="Fauchery L."/>
            <person name="Guy J."/>
            <person name="Iotti M."/>
            <person name="Le Tacon F."/>
            <person name="Lindquist E.A."/>
            <person name="Lipzen A."/>
            <person name="Malagnac F."/>
            <person name="Mello A."/>
            <person name="Molinier V."/>
            <person name="Miyauchi S."/>
            <person name="Poulain J."/>
            <person name="Riccioni C."/>
            <person name="Rubini A."/>
            <person name="Sitrit Y."/>
            <person name="Splivallo R."/>
            <person name="Traeger S."/>
            <person name="Wang M."/>
            <person name="Zifcakova L."/>
            <person name="Wipf D."/>
            <person name="Zambonelli A."/>
            <person name="Paolocci F."/>
            <person name="Nowrousian M."/>
            <person name="Ottonello S."/>
            <person name="Baldrian P."/>
            <person name="Spatafora J.W."/>
            <person name="Henrissat B."/>
            <person name="Nagy L.G."/>
            <person name="Aury J.M."/>
            <person name="Wincker P."/>
            <person name="Grigoriev I.V."/>
            <person name="Bonfante P."/>
            <person name="Martin F.M."/>
        </authorList>
    </citation>
    <scope>NUCLEOTIDE SEQUENCE [LARGE SCALE GENOMIC DNA]</scope>
    <source>
        <strain evidence="1 2">CCBAS932</strain>
    </source>
</reference>
<dbReference type="Proteomes" id="UP000277580">
    <property type="component" value="Unassembled WGS sequence"/>
</dbReference>
<evidence type="ECO:0000313" key="1">
    <source>
        <dbReference type="EMBL" id="RPB07381.1"/>
    </source>
</evidence>
<keyword evidence="2" id="KW-1185">Reference proteome</keyword>
<dbReference type="OrthoDB" id="5415741at2759"/>
<dbReference type="EMBL" id="ML119185">
    <property type="protein sequence ID" value="RPB07381.1"/>
    <property type="molecule type" value="Genomic_DNA"/>
</dbReference>
<sequence length="62" mass="7637">HWTMENWGEVIWTDESRFEVGHHGGTCWIYRAVRDWVQFNWVTRVRWSFYLLGDSKGKTMWT</sequence>
<name>A0A3N4KG97_9PEZI</name>
<dbReference type="AlphaFoldDB" id="A0A3N4KG97"/>
<organism evidence="1 2">
    <name type="scientific">Morchella conica CCBAS932</name>
    <dbReference type="NCBI Taxonomy" id="1392247"/>
    <lineage>
        <taxon>Eukaryota</taxon>
        <taxon>Fungi</taxon>
        <taxon>Dikarya</taxon>
        <taxon>Ascomycota</taxon>
        <taxon>Pezizomycotina</taxon>
        <taxon>Pezizomycetes</taxon>
        <taxon>Pezizales</taxon>
        <taxon>Morchellaceae</taxon>
        <taxon>Morchella</taxon>
    </lineage>
</organism>
<dbReference type="InParanoid" id="A0A3N4KG97"/>
<evidence type="ECO:0000313" key="2">
    <source>
        <dbReference type="Proteomes" id="UP000277580"/>
    </source>
</evidence>
<protein>
    <submittedName>
        <fullName evidence="1">Uncharacterized protein</fullName>
    </submittedName>
</protein>
<feature type="non-terminal residue" evidence="1">
    <location>
        <position position="1"/>
    </location>
</feature>
<accession>A0A3N4KG97</accession>
<proteinExistence type="predicted"/>